<dbReference type="InterPro" id="IPR002429">
    <property type="entry name" value="CcO_II-like_C"/>
</dbReference>
<dbReference type="InterPro" id="IPR001505">
    <property type="entry name" value="Copper_CuA"/>
</dbReference>
<evidence type="ECO:0000256" key="9">
    <source>
        <dbReference type="ARBA" id="ARBA00022792"/>
    </source>
</evidence>
<dbReference type="Pfam" id="PF02790">
    <property type="entry name" value="COX2_TM"/>
    <property type="match status" value="1"/>
</dbReference>
<evidence type="ECO:0000256" key="14">
    <source>
        <dbReference type="ARBA" id="ARBA00023008"/>
    </source>
</evidence>
<evidence type="ECO:0000256" key="17">
    <source>
        <dbReference type="ARBA" id="ARBA00049512"/>
    </source>
</evidence>
<keyword evidence="6 18" id="KW-0679">Respiratory chain</keyword>
<evidence type="ECO:0000256" key="18">
    <source>
        <dbReference type="RuleBase" id="RU000457"/>
    </source>
</evidence>
<dbReference type="PANTHER" id="PTHR22888:SF9">
    <property type="entry name" value="CYTOCHROME C OXIDASE SUBUNIT 2"/>
    <property type="match status" value="1"/>
</dbReference>
<dbReference type="SUPFAM" id="SSF49503">
    <property type="entry name" value="Cupredoxins"/>
    <property type="match status" value="1"/>
</dbReference>
<dbReference type="InterPro" id="IPR045187">
    <property type="entry name" value="CcO_II"/>
</dbReference>
<dbReference type="RefSeq" id="YP_002317273.1">
    <property type="nucleotide sequence ID" value="NC_011574.1"/>
</dbReference>
<keyword evidence="10" id="KW-0460">Magnesium</keyword>
<evidence type="ECO:0000256" key="10">
    <source>
        <dbReference type="ARBA" id="ARBA00022842"/>
    </source>
</evidence>
<dbReference type="SUPFAM" id="SSF81464">
    <property type="entry name" value="Cytochrome c oxidase subunit II-like, transmembrane region"/>
    <property type="match status" value="1"/>
</dbReference>
<feature type="domain" description="Cytochrome oxidase subunit II transmembrane region profile" evidence="21">
    <location>
        <begin position="1"/>
        <end position="91"/>
    </location>
</feature>
<comment type="catalytic activity">
    <reaction evidence="17">
        <text>4 Fe(II)-[cytochrome c] + O2 + 8 H(+)(in) = 4 Fe(III)-[cytochrome c] + 2 H2O + 4 H(+)(out)</text>
        <dbReference type="Rhea" id="RHEA:11436"/>
        <dbReference type="Rhea" id="RHEA-COMP:10350"/>
        <dbReference type="Rhea" id="RHEA-COMP:14399"/>
        <dbReference type="ChEBI" id="CHEBI:15377"/>
        <dbReference type="ChEBI" id="CHEBI:15378"/>
        <dbReference type="ChEBI" id="CHEBI:15379"/>
        <dbReference type="ChEBI" id="CHEBI:29033"/>
        <dbReference type="ChEBI" id="CHEBI:29034"/>
        <dbReference type="EC" id="7.1.1.9"/>
    </reaction>
    <physiologicalReaction direction="left-to-right" evidence="17">
        <dbReference type="Rhea" id="RHEA:11437"/>
    </physiologicalReaction>
</comment>
<dbReference type="CTD" id="4513"/>
<evidence type="ECO:0000256" key="11">
    <source>
        <dbReference type="ARBA" id="ARBA00022967"/>
    </source>
</evidence>
<dbReference type="Gene3D" id="2.60.40.420">
    <property type="entry name" value="Cupredoxins - blue copper proteins"/>
    <property type="match status" value="1"/>
</dbReference>
<dbReference type="InterPro" id="IPR008972">
    <property type="entry name" value="Cupredoxin"/>
</dbReference>
<keyword evidence="11" id="KW-1278">Translocase</keyword>
<evidence type="ECO:0000256" key="1">
    <source>
        <dbReference type="ARBA" id="ARBA00004448"/>
    </source>
</evidence>
<dbReference type="GO" id="GO:0042773">
    <property type="term" value="P:ATP synthesis coupled electron transport"/>
    <property type="evidence" value="ECO:0007669"/>
    <property type="project" value="TreeGrafter"/>
</dbReference>
<evidence type="ECO:0000256" key="12">
    <source>
        <dbReference type="ARBA" id="ARBA00022982"/>
    </source>
</evidence>
<dbReference type="PROSITE" id="PS50999">
    <property type="entry name" value="COX2_TM"/>
    <property type="match status" value="1"/>
</dbReference>
<keyword evidence="13 19" id="KW-1133">Transmembrane helix</keyword>
<comment type="subunit">
    <text evidence="3">Component of the cytochrome c oxidase (complex IV, CIV), a multisubunit enzyme composed of a catalytic core of 3 subunits and several supernumerary subunits. The complex exists as a monomer or a dimer and forms supercomplexes (SCs) in the inner mitochondrial membrane with ubiquinol-cytochrome c oxidoreductase (cytochrome b-c1 complex, complex III, CIII).</text>
</comment>
<evidence type="ECO:0000256" key="15">
    <source>
        <dbReference type="ARBA" id="ARBA00023128"/>
    </source>
</evidence>
<evidence type="ECO:0000256" key="8">
    <source>
        <dbReference type="ARBA" id="ARBA00022723"/>
    </source>
</evidence>
<evidence type="ECO:0000256" key="6">
    <source>
        <dbReference type="ARBA" id="ARBA00022660"/>
    </source>
</evidence>
<organism evidence="22">
    <name type="scientific">Steganacarus magnus</name>
    <dbReference type="NCBI Taxonomy" id="52000"/>
    <lineage>
        <taxon>Eukaryota</taxon>
        <taxon>Metazoa</taxon>
        <taxon>Ecdysozoa</taxon>
        <taxon>Arthropoda</taxon>
        <taxon>Chelicerata</taxon>
        <taxon>Arachnida</taxon>
        <taxon>Acari</taxon>
        <taxon>Acariformes</taxon>
        <taxon>Sarcoptiformes</taxon>
        <taxon>Oribatida</taxon>
        <taxon>Mixonomata</taxon>
        <taxon>Phthiracaroidea</taxon>
        <taxon>Steganacaridae</taxon>
        <taxon>Steganacarus</taxon>
    </lineage>
</organism>
<evidence type="ECO:0000256" key="16">
    <source>
        <dbReference type="ARBA" id="ARBA00023136"/>
    </source>
</evidence>
<feature type="transmembrane region" description="Helical" evidence="19">
    <location>
        <begin position="21"/>
        <end position="43"/>
    </location>
</feature>
<geneLocation type="mitochondrion" evidence="22"/>
<keyword evidence="12 18" id="KW-0249">Electron transport</keyword>
<keyword evidence="8 18" id="KW-0479">Metal-binding</keyword>
<keyword evidence="14 18" id="KW-0186">Copper</keyword>
<dbReference type="Gene3D" id="1.10.287.90">
    <property type="match status" value="1"/>
</dbReference>
<dbReference type="GO" id="GO:0005507">
    <property type="term" value="F:copper ion binding"/>
    <property type="evidence" value="ECO:0007669"/>
    <property type="project" value="InterPro"/>
</dbReference>
<comment type="similarity">
    <text evidence="2 18">Belongs to the cytochrome c oxidase subunit 2 family.</text>
</comment>
<comment type="cofactor">
    <cofactor evidence="18">
        <name>Cu cation</name>
        <dbReference type="ChEBI" id="CHEBI:23378"/>
    </cofactor>
    <text evidence="18">Binds a copper A center.</text>
</comment>
<evidence type="ECO:0000313" key="22">
    <source>
        <dbReference type="EMBL" id="ACH41146.1"/>
    </source>
</evidence>
<dbReference type="EMBL" id="EU935607">
    <property type="protein sequence ID" value="ACH41146.1"/>
    <property type="molecule type" value="Genomic_DNA"/>
</dbReference>
<dbReference type="AlphaFoldDB" id="B6Z5U5"/>
<comment type="function">
    <text evidence="18">Component of the cytochrome c oxidase, the last enzyme in the mitochondrial electron transport chain which drives oxidative phosphorylation. The respiratory chain contains 3 multisubunit complexes succinate dehydrogenase (complex II, CII), ubiquinol-cytochrome c oxidoreductase (cytochrome b-c1 complex, complex III, CIII) and cytochrome c oxidase (complex IV, CIV), that cooperate to transfer electrons derived from NADH and succinate to molecular oxygen, creating an electrochemical gradient over the inner membrane that drives transmembrane transport and the ATP synthase. Cytochrome c oxidase is the component of the respiratory chain that catalyzes the reduction of oxygen to water. Electrons originating from reduced cytochrome c in the intermembrane space (IMS) are transferred via the dinuclear copper A center (CU(A)) of subunit 2 and heme A of subunit 1 to the active site in subunit 1, a binuclear center (BNC) formed by heme A3 and copper B (CU(B)). The BNC reduces molecular oxygen to 2 water molecules using 4 electrons from cytochrome c in the IMS and 4 protons from the mitochondrial matrix.</text>
</comment>
<evidence type="ECO:0000256" key="7">
    <source>
        <dbReference type="ARBA" id="ARBA00022692"/>
    </source>
</evidence>
<dbReference type="PANTHER" id="PTHR22888">
    <property type="entry name" value="CYTOCHROME C OXIDASE, SUBUNIT II"/>
    <property type="match status" value="1"/>
</dbReference>
<accession>B6Z5U5</accession>
<evidence type="ECO:0000259" key="21">
    <source>
        <dbReference type="PROSITE" id="PS50999"/>
    </source>
</evidence>
<feature type="transmembrane region" description="Helical" evidence="19">
    <location>
        <begin position="199"/>
        <end position="217"/>
    </location>
</feature>
<evidence type="ECO:0000256" key="5">
    <source>
        <dbReference type="ARBA" id="ARBA00022448"/>
    </source>
</evidence>
<keyword evidence="15 18" id="KW-0496">Mitochondrion</keyword>
<dbReference type="GO" id="GO:0004129">
    <property type="term" value="F:cytochrome-c oxidase activity"/>
    <property type="evidence" value="ECO:0007669"/>
    <property type="project" value="UniProtKB-EC"/>
</dbReference>
<dbReference type="PROSITE" id="PS50857">
    <property type="entry name" value="COX2_CUA"/>
    <property type="match status" value="1"/>
</dbReference>
<dbReference type="Pfam" id="PF00116">
    <property type="entry name" value="COX2"/>
    <property type="match status" value="1"/>
</dbReference>
<evidence type="ECO:0000256" key="19">
    <source>
        <dbReference type="SAM" id="Phobius"/>
    </source>
</evidence>
<dbReference type="GeneID" id="7042815"/>
<keyword evidence="16 18" id="KW-0472">Membrane</keyword>
<dbReference type="GO" id="GO:0005743">
    <property type="term" value="C:mitochondrial inner membrane"/>
    <property type="evidence" value="ECO:0007669"/>
    <property type="project" value="UniProtKB-SubCell"/>
</dbReference>
<evidence type="ECO:0000256" key="13">
    <source>
        <dbReference type="ARBA" id="ARBA00022989"/>
    </source>
</evidence>
<keyword evidence="7 18" id="KW-0812">Transmembrane</keyword>
<keyword evidence="9 18" id="KW-0999">Mitochondrion inner membrane</keyword>
<keyword evidence="5 18" id="KW-0813">Transport</keyword>
<feature type="transmembrane region" description="Helical" evidence="19">
    <location>
        <begin position="63"/>
        <end position="85"/>
    </location>
</feature>
<proteinExistence type="inferred from homology"/>
<name>B6Z5U5_9ACAR</name>
<feature type="domain" description="Cytochrome oxidase subunit II copper A binding" evidence="20">
    <location>
        <begin position="92"/>
        <end position="219"/>
    </location>
</feature>
<protein>
    <recommendedName>
        <fullName evidence="4 18">Cytochrome c oxidase subunit 2</fullName>
    </recommendedName>
</protein>
<evidence type="ECO:0000256" key="4">
    <source>
        <dbReference type="ARBA" id="ARBA00015946"/>
    </source>
</evidence>
<dbReference type="PROSITE" id="PS00078">
    <property type="entry name" value="COX2"/>
    <property type="match status" value="1"/>
</dbReference>
<evidence type="ECO:0000259" key="20">
    <source>
        <dbReference type="PROSITE" id="PS50857"/>
    </source>
</evidence>
<comment type="subcellular location">
    <subcellularLocation>
        <location evidence="1 18">Mitochondrion inner membrane</location>
        <topology evidence="1 18">Multi-pass membrane protein</topology>
    </subcellularLocation>
</comment>
<reference evidence="22" key="1">
    <citation type="journal article" date="2008" name="BMC Genomics">
        <title>The complete mitochondrial genome of the sexual oribatid mite Steganacarus magnus: genome rearrangements and loss of tRNAs.</title>
        <authorList>
            <person name="Domes K."/>
            <person name="Maraun M."/>
            <person name="Scheu S."/>
            <person name="Cameron S.L."/>
        </authorList>
    </citation>
    <scope>NUCLEOTIDE SEQUENCE</scope>
</reference>
<dbReference type="PRINTS" id="PR01166">
    <property type="entry name" value="CYCOXIDASEII"/>
</dbReference>
<sequence>MPIWMSLSFQNSFSPEMESINFFHDFSMTMIIFIFLLSSYFIFSSLMGEFFDNFSIESHELELFWTFTPTLFLMFLAIPSMKVLYMTEDSQKPCFTFKITGHQWYWSYDFMNCLEEVDSFYDSSLMSRLLKVSNVVNLPSFSNIRGLVTSSDVIHSWSIPSMGVKSDCSPGRLNQVFLMSKLNMLTVGQCSEICGANHSFMPIVLIFSIVLTIFSFVNTSMS</sequence>
<evidence type="ECO:0000256" key="3">
    <source>
        <dbReference type="ARBA" id="ARBA00011164"/>
    </source>
</evidence>
<dbReference type="InterPro" id="IPR011759">
    <property type="entry name" value="Cyt_c_oxidase_su2_TM_dom"/>
</dbReference>
<gene>
    <name evidence="22" type="primary">COX2</name>
</gene>
<evidence type="ECO:0000256" key="2">
    <source>
        <dbReference type="ARBA" id="ARBA00007866"/>
    </source>
</evidence>
<dbReference type="InterPro" id="IPR036257">
    <property type="entry name" value="Cyt_c_oxidase_su2_TM_sf"/>
</dbReference>